<reference evidence="2 3" key="1">
    <citation type="journal article" date="2016" name="Genome Announc.">
        <title>Draft Genome Sequence of Planomonospora sphaerica JCM9374, a Rare Actinomycete.</title>
        <authorList>
            <person name="Dohra H."/>
            <person name="Suzuki T."/>
            <person name="Inoue Y."/>
            <person name="Kodani S."/>
        </authorList>
    </citation>
    <scope>NUCLEOTIDE SEQUENCE [LARGE SCALE GENOMIC DNA]</scope>
    <source>
        <strain evidence="2 3">JCM 9374</strain>
    </source>
</reference>
<dbReference type="RefSeq" id="WP_068902258.1">
    <property type="nucleotide sequence ID" value="NZ_BDCX01000016.1"/>
</dbReference>
<reference evidence="3" key="2">
    <citation type="submission" date="2016-04" db="EMBL/GenBank/DDBJ databases">
        <title>Planomonospora sphaerica JCM9374 whole genome shotgun sequence.</title>
        <authorList>
            <person name="Suzuki T."/>
            <person name="Dohra H."/>
            <person name="Kodani S."/>
        </authorList>
    </citation>
    <scope>NUCLEOTIDE SEQUENCE [LARGE SCALE GENOMIC DNA]</scope>
    <source>
        <strain evidence="3">JCM 9374</strain>
    </source>
</reference>
<accession>A0A171DMK7</accession>
<gene>
    <name evidence="2" type="ORF">PS9374_05901</name>
</gene>
<dbReference type="OrthoDB" id="9802991at2"/>
<evidence type="ECO:0000313" key="2">
    <source>
        <dbReference type="EMBL" id="GAT70221.1"/>
    </source>
</evidence>
<dbReference type="PROSITE" id="PS50206">
    <property type="entry name" value="RHODANESE_3"/>
    <property type="match status" value="1"/>
</dbReference>
<dbReference type="SUPFAM" id="SSF52821">
    <property type="entry name" value="Rhodanese/Cell cycle control phosphatase"/>
    <property type="match status" value="1"/>
</dbReference>
<feature type="domain" description="Rhodanese" evidence="1">
    <location>
        <begin position="15"/>
        <end position="107"/>
    </location>
</feature>
<name>A0A171DMK7_9ACTN</name>
<dbReference type="Proteomes" id="UP000077701">
    <property type="component" value="Unassembled WGS sequence"/>
</dbReference>
<keyword evidence="3" id="KW-1185">Reference proteome</keyword>
<dbReference type="EMBL" id="BDCX01000016">
    <property type="protein sequence ID" value="GAT70221.1"/>
    <property type="molecule type" value="Genomic_DNA"/>
</dbReference>
<dbReference type="GO" id="GO:0004792">
    <property type="term" value="F:thiosulfate-cyanide sulfurtransferase activity"/>
    <property type="evidence" value="ECO:0007669"/>
    <property type="project" value="InterPro"/>
</dbReference>
<sequence length="116" mass="12174">MTALISRDELKAAIEAGTVTVVDALGGAYYEQQHLPGAVALVEGEVTARAAELLPDRDAAIVTYCSNPACGNSEAVARRLSALGYTDVRKYREGIQDWVEAGLPVETGLPAERAGA</sequence>
<dbReference type="Pfam" id="PF00581">
    <property type="entry name" value="Rhodanese"/>
    <property type="match status" value="1"/>
</dbReference>
<comment type="caution">
    <text evidence="2">The sequence shown here is derived from an EMBL/GenBank/DDBJ whole genome shotgun (WGS) entry which is preliminary data.</text>
</comment>
<evidence type="ECO:0000313" key="3">
    <source>
        <dbReference type="Proteomes" id="UP000077701"/>
    </source>
</evidence>
<evidence type="ECO:0000259" key="1">
    <source>
        <dbReference type="PROSITE" id="PS50206"/>
    </source>
</evidence>
<protein>
    <submittedName>
        <fullName evidence="2">Sulfurtransferase</fullName>
    </submittedName>
</protein>
<dbReference type="InterPro" id="IPR001763">
    <property type="entry name" value="Rhodanese-like_dom"/>
</dbReference>
<dbReference type="AlphaFoldDB" id="A0A171DMK7"/>
<keyword evidence="2" id="KW-0808">Transferase</keyword>
<dbReference type="PROSITE" id="PS00380">
    <property type="entry name" value="RHODANESE_1"/>
    <property type="match status" value="1"/>
</dbReference>
<dbReference type="SMART" id="SM00450">
    <property type="entry name" value="RHOD"/>
    <property type="match status" value="1"/>
</dbReference>
<dbReference type="Gene3D" id="3.40.250.10">
    <property type="entry name" value="Rhodanese-like domain"/>
    <property type="match status" value="1"/>
</dbReference>
<dbReference type="CDD" id="cd00158">
    <property type="entry name" value="RHOD"/>
    <property type="match status" value="1"/>
</dbReference>
<dbReference type="InterPro" id="IPR036873">
    <property type="entry name" value="Rhodanese-like_dom_sf"/>
</dbReference>
<organism evidence="2 3">
    <name type="scientific">Planomonospora sphaerica</name>
    <dbReference type="NCBI Taxonomy" id="161355"/>
    <lineage>
        <taxon>Bacteria</taxon>
        <taxon>Bacillati</taxon>
        <taxon>Actinomycetota</taxon>
        <taxon>Actinomycetes</taxon>
        <taxon>Streptosporangiales</taxon>
        <taxon>Streptosporangiaceae</taxon>
        <taxon>Planomonospora</taxon>
    </lineage>
</organism>
<dbReference type="InterPro" id="IPR001307">
    <property type="entry name" value="Thiosulphate_STrfase_CS"/>
</dbReference>
<dbReference type="STRING" id="161355.PS9374_05901"/>
<proteinExistence type="predicted"/>